<protein>
    <submittedName>
        <fullName evidence="10">ATP-dependent DNA helicase RecG</fullName>
    </submittedName>
</protein>
<dbReference type="SMART" id="SM00487">
    <property type="entry name" value="DEXDc"/>
    <property type="match status" value="1"/>
</dbReference>
<feature type="domain" description="Helicase ATP-binding" evidence="8">
    <location>
        <begin position="274"/>
        <end position="428"/>
    </location>
</feature>
<proteinExistence type="predicted"/>
<evidence type="ECO:0000259" key="9">
    <source>
        <dbReference type="PROSITE" id="PS51194"/>
    </source>
</evidence>
<dbReference type="PROSITE" id="PS51192">
    <property type="entry name" value="HELICASE_ATP_BIND_1"/>
    <property type="match status" value="1"/>
</dbReference>
<evidence type="ECO:0000259" key="8">
    <source>
        <dbReference type="PROSITE" id="PS51192"/>
    </source>
</evidence>
<accession>A0A3D0ZPJ6</accession>
<evidence type="ECO:0000256" key="7">
    <source>
        <dbReference type="ARBA" id="ARBA00023204"/>
    </source>
</evidence>
<dbReference type="InterPro" id="IPR047112">
    <property type="entry name" value="RecG/Mfd"/>
</dbReference>
<keyword evidence="2" id="KW-0227">DNA damage</keyword>
<dbReference type="Pfam" id="PF00271">
    <property type="entry name" value="Helicase_C"/>
    <property type="match status" value="1"/>
</dbReference>
<dbReference type="Gene3D" id="3.40.50.300">
    <property type="entry name" value="P-loop containing nucleotide triphosphate hydrolases"/>
    <property type="match status" value="2"/>
</dbReference>
<evidence type="ECO:0000313" key="11">
    <source>
        <dbReference type="Proteomes" id="UP000263336"/>
    </source>
</evidence>
<organism evidence="10 11">
    <name type="scientific">candidate division WWE3 bacterium</name>
    <dbReference type="NCBI Taxonomy" id="2053526"/>
    <lineage>
        <taxon>Bacteria</taxon>
        <taxon>Katanobacteria</taxon>
    </lineage>
</organism>
<evidence type="ECO:0000313" key="10">
    <source>
        <dbReference type="EMBL" id="HCC41962.1"/>
    </source>
</evidence>
<dbReference type="InterPro" id="IPR014001">
    <property type="entry name" value="Helicase_ATP-bd"/>
</dbReference>
<name>A0A3D0ZPJ6_UNCKA</name>
<dbReference type="AlphaFoldDB" id="A0A3D0ZPJ6"/>
<dbReference type="InterPro" id="IPR012340">
    <property type="entry name" value="NA-bd_OB-fold"/>
</dbReference>
<evidence type="ECO:0000256" key="4">
    <source>
        <dbReference type="ARBA" id="ARBA00022806"/>
    </source>
</evidence>
<comment type="caution">
    <text evidence="10">The sequence shown here is derived from an EMBL/GenBank/DDBJ whole genome shotgun (WGS) entry which is preliminary data.</text>
</comment>
<dbReference type="GO" id="GO:0006281">
    <property type="term" value="P:DNA repair"/>
    <property type="evidence" value="ECO:0007669"/>
    <property type="project" value="UniProtKB-KW"/>
</dbReference>
<keyword evidence="1" id="KW-0547">Nucleotide-binding</keyword>
<dbReference type="PANTHER" id="PTHR47964">
    <property type="entry name" value="ATP-DEPENDENT DNA HELICASE HOMOLOG RECG, CHLOROPLASTIC"/>
    <property type="match status" value="1"/>
</dbReference>
<keyword evidence="6" id="KW-0238">DNA-binding</keyword>
<dbReference type="GO" id="GO:0016787">
    <property type="term" value="F:hydrolase activity"/>
    <property type="evidence" value="ECO:0007669"/>
    <property type="project" value="UniProtKB-KW"/>
</dbReference>
<dbReference type="GO" id="GO:0003677">
    <property type="term" value="F:DNA binding"/>
    <property type="evidence" value="ECO:0007669"/>
    <property type="project" value="UniProtKB-KW"/>
</dbReference>
<dbReference type="SMART" id="SM00490">
    <property type="entry name" value="HELICc"/>
    <property type="match status" value="1"/>
</dbReference>
<keyword evidence="3" id="KW-0378">Hydrolase</keyword>
<keyword evidence="4 10" id="KW-0347">Helicase</keyword>
<dbReference type="GO" id="GO:0003678">
    <property type="term" value="F:DNA helicase activity"/>
    <property type="evidence" value="ECO:0007669"/>
    <property type="project" value="TreeGrafter"/>
</dbReference>
<dbReference type="GO" id="GO:0005524">
    <property type="term" value="F:ATP binding"/>
    <property type="evidence" value="ECO:0007669"/>
    <property type="project" value="UniProtKB-KW"/>
</dbReference>
<keyword evidence="5" id="KW-0067">ATP-binding</keyword>
<evidence type="ECO:0000256" key="1">
    <source>
        <dbReference type="ARBA" id="ARBA00022741"/>
    </source>
</evidence>
<dbReference type="PANTHER" id="PTHR47964:SF1">
    <property type="entry name" value="ATP-DEPENDENT DNA HELICASE HOMOLOG RECG, CHLOROPLASTIC"/>
    <property type="match status" value="1"/>
</dbReference>
<dbReference type="InterPro" id="IPR033454">
    <property type="entry name" value="RecG_wedge"/>
</dbReference>
<dbReference type="Pfam" id="PF17191">
    <property type="entry name" value="RecG_wedge"/>
    <property type="match status" value="1"/>
</dbReference>
<dbReference type="Pfam" id="PF00270">
    <property type="entry name" value="DEAD"/>
    <property type="match status" value="1"/>
</dbReference>
<evidence type="ECO:0000256" key="3">
    <source>
        <dbReference type="ARBA" id="ARBA00022801"/>
    </source>
</evidence>
<evidence type="ECO:0000256" key="5">
    <source>
        <dbReference type="ARBA" id="ARBA00022840"/>
    </source>
</evidence>
<evidence type="ECO:0000256" key="6">
    <source>
        <dbReference type="ARBA" id="ARBA00023125"/>
    </source>
</evidence>
<dbReference type="InterPro" id="IPR001650">
    <property type="entry name" value="Helicase_C-like"/>
</dbReference>
<evidence type="ECO:0000256" key="2">
    <source>
        <dbReference type="ARBA" id="ARBA00022763"/>
    </source>
</evidence>
<feature type="domain" description="Helicase C-terminal" evidence="9">
    <location>
        <begin position="447"/>
        <end position="612"/>
    </location>
</feature>
<dbReference type="Gene3D" id="2.40.50.140">
    <property type="entry name" value="Nucleic acid-binding proteins"/>
    <property type="match status" value="1"/>
</dbReference>
<keyword evidence="7" id="KW-0234">DNA repair</keyword>
<dbReference type="InterPro" id="IPR027417">
    <property type="entry name" value="P-loop_NTPase"/>
</dbReference>
<dbReference type="NCBIfam" id="NF008168">
    <property type="entry name" value="PRK10917.2-2"/>
    <property type="match status" value="1"/>
</dbReference>
<gene>
    <name evidence="10" type="ORF">DEP93_00620</name>
</gene>
<sequence length="671" mass="76231">MHMKLSSPVGVVPKIGPKYKKLLENLEIGTVQDLLYHFPFRYEDYSNVKNIEALLENETATIKGIVESVTNIFTRSGKRLTKIVVTDGTKKIDLIFFNQHYLKTTIKTGKEYTVSGKVGTFDRKICFMAPELEESREVNINTGRLVPVYPETYGITSKWLRARINDVVLGKIELEEFLPENTIKRHNLSTFDWSIKQIHFPDTEINAGKSKIRFQFEELFLELLKVEKRRVQWESKLKSTGMAIKDTQINAFIASLPFKLTVSQQKSIDEILKDLAQKHPMNRLLEGDVGTGKTMVALISAYNTQLNGHKTLYMAPTEILASQHYETFSRLLSPLGVKIALITGSTKPENDDYDILIGTHALIYSKEKFSGVELVVIDEQHRFGVEQRGKILEMANDGTVPHLLAMTATPIPRTLALTIYGDLSISVLDTHPNKERKVSTKVIPENARDKAYQWIRQKNEPTFIVCPLIEESDALMLENVKAAEAEYAALKKTYFKDVEMGLLHGRMKPKEKEDVVEKFRKGMIKVLVSTPVIEVGIDVPEAAIMVIESAERYGLASLHQLRGRVGRGSKEGFCLTFLSTPSRSAYARLKNLETIDNGRELAEIDMRVRGQGDIFGANQHGFKRFRIADMFNVKMLEDAKEEAQKIYPFLDYYPLLKERLTQEAGEYIPNN</sequence>
<dbReference type="SUPFAM" id="SSF52540">
    <property type="entry name" value="P-loop containing nucleoside triphosphate hydrolases"/>
    <property type="match status" value="2"/>
</dbReference>
<dbReference type="InterPro" id="IPR011545">
    <property type="entry name" value="DEAD/DEAH_box_helicase_dom"/>
</dbReference>
<dbReference type="SUPFAM" id="SSF50249">
    <property type="entry name" value="Nucleic acid-binding proteins"/>
    <property type="match status" value="1"/>
</dbReference>
<reference evidence="10 11" key="1">
    <citation type="journal article" date="2018" name="Nat. Biotechnol.">
        <title>A standardized bacterial taxonomy based on genome phylogeny substantially revises the tree of life.</title>
        <authorList>
            <person name="Parks D.H."/>
            <person name="Chuvochina M."/>
            <person name="Waite D.W."/>
            <person name="Rinke C."/>
            <person name="Skarshewski A."/>
            <person name="Chaumeil P.A."/>
            <person name="Hugenholtz P."/>
        </authorList>
    </citation>
    <scope>NUCLEOTIDE SEQUENCE [LARGE SCALE GENOMIC DNA]</scope>
    <source>
        <strain evidence="10">UBA11701</strain>
    </source>
</reference>
<dbReference type="EMBL" id="DOZN01000007">
    <property type="protein sequence ID" value="HCC41962.1"/>
    <property type="molecule type" value="Genomic_DNA"/>
</dbReference>
<dbReference type="Proteomes" id="UP000263336">
    <property type="component" value="Unassembled WGS sequence"/>
</dbReference>
<dbReference type="CDD" id="cd04488">
    <property type="entry name" value="RecG_wedge_OBF"/>
    <property type="match status" value="1"/>
</dbReference>
<dbReference type="PROSITE" id="PS51194">
    <property type="entry name" value="HELICASE_CTER"/>
    <property type="match status" value="1"/>
</dbReference>